<dbReference type="Proteomes" id="UP000539111">
    <property type="component" value="Unassembled WGS sequence"/>
</dbReference>
<accession>A0A7Z0IHR7</accession>
<dbReference type="InterPro" id="IPR005543">
    <property type="entry name" value="PASTA_dom"/>
</dbReference>
<dbReference type="EMBL" id="JACBZP010000001">
    <property type="protein sequence ID" value="NYI67895.1"/>
    <property type="molecule type" value="Genomic_DNA"/>
</dbReference>
<proteinExistence type="predicted"/>
<dbReference type="CDD" id="cd06577">
    <property type="entry name" value="PASTA_pknB"/>
    <property type="match status" value="1"/>
</dbReference>
<keyword evidence="3" id="KW-1185">Reference proteome</keyword>
<dbReference type="Gene3D" id="3.30.10.20">
    <property type="match status" value="1"/>
</dbReference>
<dbReference type="RefSeq" id="WP_179428208.1">
    <property type="nucleotide sequence ID" value="NZ_JACBZP010000001.1"/>
</dbReference>
<comment type="caution">
    <text evidence="2">The sequence shown here is derived from an EMBL/GenBank/DDBJ whole genome shotgun (WGS) entry which is preliminary data.</text>
</comment>
<protein>
    <recommendedName>
        <fullName evidence="4">PASTA domain-containing protein</fullName>
    </recommendedName>
</protein>
<feature type="compositionally biased region" description="Basic and acidic residues" evidence="1">
    <location>
        <begin position="84"/>
        <end position="93"/>
    </location>
</feature>
<evidence type="ECO:0000313" key="3">
    <source>
        <dbReference type="Proteomes" id="UP000539111"/>
    </source>
</evidence>
<evidence type="ECO:0008006" key="4">
    <source>
        <dbReference type="Google" id="ProtNLM"/>
    </source>
</evidence>
<sequence length="126" mass="13344">MATQAFDPTVTVPNLVGGQIDDARLACDVLELTLYAADQDGRPLGEIDWPGHYVVRWQSPEAGEQATRGSVVAIHASAGGGDGSGDREPRPPRLDPPMSTVELDVPHTYPEPATHGSPRAPVPDRA</sequence>
<organism evidence="2 3">
    <name type="scientific">Spelaeicoccus albus</name>
    <dbReference type="NCBI Taxonomy" id="1280376"/>
    <lineage>
        <taxon>Bacteria</taxon>
        <taxon>Bacillati</taxon>
        <taxon>Actinomycetota</taxon>
        <taxon>Actinomycetes</taxon>
        <taxon>Micrococcales</taxon>
        <taxon>Brevibacteriaceae</taxon>
        <taxon>Spelaeicoccus</taxon>
    </lineage>
</organism>
<reference evidence="2 3" key="1">
    <citation type="submission" date="2020-07" db="EMBL/GenBank/DDBJ databases">
        <title>Sequencing the genomes of 1000 actinobacteria strains.</title>
        <authorList>
            <person name="Klenk H.-P."/>
        </authorList>
    </citation>
    <scope>NUCLEOTIDE SEQUENCE [LARGE SCALE GENOMIC DNA]</scope>
    <source>
        <strain evidence="2 3">DSM 26341</strain>
    </source>
</reference>
<gene>
    <name evidence="2" type="ORF">BJY26_002201</name>
</gene>
<name>A0A7Z0IHR7_9MICO</name>
<evidence type="ECO:0000256" key="1">
    <source>
        <dbReference type="SAM" id="MobiDB-lite"/>
    </source>
</evidence>
<dbReference type="AlphaFoldDB" id="A0A7Z0IHR7"/>
<feature type="region of interest" description="Disordered" evidence="1">
    <location>
        <begin position="75"/>
        <end position="126"/>
    </location>
</feature>
<evidence type="ECO:0000313" key="2">
    <source>
        <dbReference type="EMBL" id="NYI67895.1"/>
    </source>
</evidence>